<organism evidence="3 4">
    <name type="scientific">Sneathia sanguinegens</name>
    <dbReference type="NCBI Taxonomy" id="40543"/>
    <lineage>
        <taxon>Bacteria</taxon>
        <taxon>Fusobacteriati</taxon>
        <taxon>Fusobacteriota</taxon>
        <taxon>Fusobacteriia</taxon>
        <taxon>Fusobacteriales</taxon>
        <taxon>Leptotrichiaceae</taxon>
        <taxon>Sneathia</taxon>
    </lineage>
</organism>
<dbReference type="Proteomes" id="UP001225134">
    <property type="component" value="Unassembled WGS sequence"/>
</dbReference>
<sequence>MNSKLWKMYLYIFVCFFAIFLLFPFFKKQYLIRVENQKTKVLKQQIEEQKKKKLNLEKAIKENEDTGNIEKIARDNLNMSEENERIYKFVDKKEDKNGEN</sequence>
<proteinExistence type="predicted"/>
<protein>
    <submittedName>
        <fullName evidence="3">Cell division protein FtsL</fullName>
    </submittedName>
</protein>
<keyword evidence="2" id="KW-0812">Transmembrane</keyword>
<evidence type="ECO:0000313" key="4">
    <source>
        <dbReference type="Proteomes" id="UP001225134"/>
    </source>
</evidence>
<gene>
    <name evidence="3" type="ORF">QQA45_02580</name>
</gene>
<comment type="caution">
    <text evidence="3">The sequence shown here is derived from an EMBL/GenBank/DDBJ whole genome shotgun (WGS) entry which is preliminary data.</text>
</comment>
<dbReference type="Pfam" id="PF04977">
    <property type="entry name" value="DivIC"/>
    <property type="match status" value="1"/>
</dbReference>
<name>A0ABT7HIS1_9FUSO</name>
<accession>A0ABT7HIS1</accession>
<keyword evidence="1" id="KW-0175">Coiled coil</keyword>
<dbReference type="GO" id="GO:0051301">
    <property type="term" value="P:cell division"/>
    <property type="evidence" value="ECO:0007669"/>
    <property type="project" value="UniProtKB-KW"/>
</dbReference>
<dbReference type="InterPro" id="IPR007060">
    <property type="entry name" value="FtsL/DivIC"/>
</dbReference>
<feature type="coiled-coil region" evidence="1">
    <location>
        <begin position="32"/>
        <end position="66"/>
    </location>
</feature>
<keyword evidence="2" id="KW-1133">Transmembrane helix</keyword>
<evidence type="ECO:0000313" key="3">
    <source>
        <dbReference type="EMBL" id="MDK9580402.1"/>
    </source>
</evidence>
<keyword evidence="3" id="KW-0132">Cell division</keyword>
<keyword evidence="3" id="KW-0131">Cell cycle</keyword>
<dbReference type="RefSeq" id="WP_066728664.1">
    <property type="nucleotide sequence ID" value="NZ_CAMPUK010000008.1"/>
</dbReference>
<evidence type="ECO:0000256" key="1">
    <source>
        <dbReference type="SAM" id="Coils"/>
    </source>
</evidence>
<keyword evidence="4" id="KW-1185">Reference proteome</keyword>
<feature type="transmembrane region" description="Helical" evidence="2">
    <location>
        <begin position="6"/>
        <end position="26"/>
    </location>
</feature>
<evidence type="ECO:0000256" key="2">
    <source>
        <dbReference type="SAM" id="Phobius"/>
    </source>
</evidence>
<keyword evidence="2" id="KW-0472">Membrane</keyword>
<dbReference type="EMBL" id="JASSPP010000003">
    <property type="protein sequence ID" value="MDK9580402.1"/>
    <property type="molecule type" value="Genomic_DNA"/>
</dbReference>
<reference evidence="3 4" key="1">
    <citation type="submission" date="2023-06" db="EMBL/GenBank/DDBJ databases">
        <title>Antibody response to the Sneathia vaginalis cytopathogenic toxin A during pregnancy.</title>
        <authorList>
            <person name="Mccoy Z.T."/>
            <person name="Serrano M.G."/>
            <person name="Spaine K."/>
            <person name="Edwards D.J."/>
            <person name="Buck G.A."/>
            <person name="Jefferson K."/>
        </authorList>
    </citation>
    <scope>NUCLEOTIDE SEQUENCE [LARGE SCALE GENOMIC DNA]</scope>
    <source>
        <strain evidence="3 4">CCUG 42621</strain>
    </source>
</reference>